<sequence length="484" mass="56672">MVMHSIHQEINDHLLKLHHRQIRTLPRWDLIAEAIKLAKMEPTFENKRFVTMLYYAIDDLFKVVKNSWITYESINETDRTLTIVKHDIFSNKVGTEHSTPVTFTPRADQWEISFAGRSLEELNVDREAMQTTKFQYEFCELSDQGPLTTEEVLDYWLNSKYYNDYYKTAFATVVDKDFARNTFERYIERIETIEKRNDNFSINTEHNGRQAILNFIQMPDFVTEIRKSPREEYVKVFLRDKTRLPEIQIILSNLTSVKNVNITKNKEDDLTVYHSKLYSAEELEKDIKATLSIVFKKNPGDPVIIEDVLKGIGENTYQRILDLIYYFGQNLEHIKNVYSHFDEEAFRSYFLPFLNTMSISHSATGETFHKMGKTDLLIQNLKGETVFIAECKVWGGAGQIHPALDQLFERYLTWRDAKSALIVFNKNNKTFSDVIEKAIEATSTHRLFKSFTGKSRESSASFIFQHPEDEGKEVQLELMLFNCI</sequence>
<evidence type="ECO:0000313" key="2">
    <source>
        <dbReference type="Proteomes" id="UP000198942"/>
    </source>
</evidence>
<dbReference type="AlphaFoldDB" id="A0A1H8LUV3"/>
<evidence type="ECO:0000313" key="1">
    <source>
        <dbReference type="EMBL" id="SEO08922.1"/>
    </source>
</evidence>
<gene>
    <name evidence="1" type="ORF">SAMN05192574_105261</name>
</gene>
<accession>A0A1H8LUV3</accession>
<dbReference type="EMBL" id="FOCL01000005">
    <property type="protein sequence ID" value="SEO08922.1"/>
    <property type="molecule type" value="Genomic_DNA"/>
</dbReference>
<organism evidence="1 2">
    <name type="scientific">Mucilaginibacter gossypiicola</name>
    <dbReference type="NCBI Taxonomy" id="551995"/>
    <lineage>
        <taxon>Bacteria</taxon>
        <taxon>Pseudomonadati</taxon>
        <taxon>Bacteroidota</taxon>
        <taxon>Sphingobacteriia</taxon>
        <taxon>Sphingobacteriales</taxon>
        <taxon>Sphingobacteriaceae</taxon>
        <taxon>Mucilaginibacter</taxon>
    </lineage>
</organism>
<name>A0A1H8LUV3_9SPHI</name>
<keyword evidence="2" id="KW-1185">Reference proteome</keyword>
<proteinExistence type="predicted"/>
<reference evidence="2" key="1">
    <citation type="submission" date="2016-10" db="EMBL/GenBank/DDBJ databases">
        <authorList>
            <person name="Varghese N."/>
            <person name="Submissions S."/>
        </authorList>
    </citation>
    <scope>NUCLEOTIDE SEQUENCE [LARGE SCALE GENOMIC DNA]</scope>
    <source>
        <strain evidence="2">Gh-48</strain>
    </source>
</reference>
<dbReference type="Proteomes" id="UP000198942">
    <property type="component" value="Unassembled WGS sequence"/>
</dbReference>
<protein>
    <submittedName>
        <fullName evidence="1">Uncharacterized protein</fullName>
    </submittedName>
</protein>